<feature type="domain" description="Sushi" evidence="10">
    <location>
        <begin position="340"/>
        <end position="400"/>
    </location>
</feature>
<feature type="domain" description="Sushi" evidence="10">
    <location>
        <begin position="277"/>
        <end position="339"/>
    </location>
</feature>
<dbReference type="PROSITE" id="PS50923">
    <property type="entry name" value="SUSHI"/>
    <property type="match status" value="4"/>
</dbReference>
<feature type="compositionally biased region" description="Polar residues" evidence="7">
    <location>
        <begin position="500"/>
        <end position="510"/>
    </location>
</feature>
<dbReference type="OrthoDB" id="6127264at2759"/>
<feature type="chain" id="PRO_5021331825" evidence="9">
    <location>
        <begin position="23"/>
        <end position="757"/>
    </location>
</feature>
<dbReference type="AlphaFoldDB" id="A0A4Y2A3G4"/>
<dbReference type="InterPro" id="IPR035976">
    <property type="entry name" value="Sushi/SCR/CCP_sf"/>
</dbReference>
<feature type="compositionally biased region" description="Basic and acidic residues" evidence="7">
    <location>
        <begin position="601"/>
        <end position="615"/>
    </location>
</feature>
<evidence type="ECO:0000313" key="11">
    <source>
        <dbReference type="EMBL" id="GBL73816.1"/>
    </source>
</evidence>
<evidence type="ECO:0000256" key="5">
    <source>
        <dbReference type="ARBA" id="ARBA00023180"/>
    </source>
</evidence>
<keyword evidence="8" id="KW-1133">Transmembrane helix</keyword>
<keyword evidence="2 9" id="KW-0732">Signal</keyword>
<dbReference type="Gene3D" id="2.60.120.260">
    <property type="entry name" value="Galactose-binding domain-like"/>
    <property type="match status" value="1"/>
</dbReference>
<accession>A0A4Y2A3G4</accession>
<evidence type="ECO:0000259" key="10">
    <source>
        <dbReference type="PROSITE" id="PS50923"/>
    </source>
</evidence>
<comment type="caution">
    <text evidence="6">Lacks conserved residue(s) required for the propagation of feature annotation.</text>
</comment>
<dbReference type="EMBL" id="BGPR01000004">
    <property type="protein sequence ID" value="GBL73816.1"/>
    <property type="molecule type" value="Genomic_DNA"/>
</dbReference>
<gene>
    <name evidence="11" type="primary">Csmd1_0</name>
    <name evidence="11" type="ORF">AVEN_230781_1</name>
</gene>
<dbReference type="SUPFAM" id="SSF57535">
    <property type="entry name" value="Complement control module/SCR domain"/>
    <property type="match status" value="4"/>
</dbReference>
<evidence type="ECO:0000256" key="7">
    <source>
        <dbReference type="SAM" id="MobiDB-lite"/>
    </source>
</evidence>
<evidence type="ECO:0000256" key="1">
    <source>
        <dbReference type="ARBA" id="ARBA00022659"/>
    </source>
</evidence>
<feature type="signal peptide" evidence="9">
    <location>
        <begin position="1"/>
        <end position="22"/>
    </location>
</feature>
<keyword evidence="8" id="KW-0812">Transmembrane</keyword>
<keyword evidence="1 6" id="KW-0768">Sushi</keyword>
<keyword evidence="4 6" id="KW-1015">Disulfide bond</keyword>
<feature type="compositionally biased region" description="Acidic residues" evidence="7">
    <location>
        <begin position="651"/>
        <end position="663"/>
    </location>
</feature>
<dbReference type="InterPro" id="IPR000436">
    <property type="entry name" value="Sushi_SCR_CCP_dom"/>
</dbReference>
<feature type="disulfide bond" evidence="6">
    <location>
        <begin position="371"/>
        <end position="398"/>
    </location>
</feature>
<dbReference type="Gene3D" id="2.10.70.10">
    <property type="entry name" value="Complement Module, domain 1"/>
    <property type="match status" value="4"/>
</dbReference>
<evidence type="ECO:0000256" key="9">
    <source>
        <dbReference type="SAM" id="SignalP"/>
    </source>
</evidence>
<dbReference type="Proteomes" id="UP000499080">
    <property type="component" value="Unassembled WGS sequence"/>
</dbReference>
<feature type="disulfide bond" evidence="6">
    <location>
        <begin position="342"/>
        <end position="385"/>
    </location>
</feature>
<evidence type="ECO:0000256" key="8">
    <source>
        <dbReference type="SAM" id="Phobius"/>
    </source>
</evidence>
<feature type="region of interest" description="Disordered" evidence="7">
    <location>
        <begin position="447"/>
        <end position="473"/>
    </location>
</feature>
<dbReference type="PANTHER" id="PTHR46393">
    <property type="entry name" value="SUSHI DOMAIN-CONTAINING PROTEIN"/>
    <property type="match status" value="1"/>
</dbReference>
<feature type="disulfide bond" evidence="6">
    <location>
        <begin position="55"/>
        <end position="82"/>
    </location>
</feature>
<feature type="region of interest" description="Disordered" evidence="7">
    <location>
        <begin position="550"/>
        <end position="757"/>
    </location>
</feature>
<dbReference type="SUPFAM" id="SSF49785">
    <property type="entry name" value="Galactose-binding domain-like"/>
    <property type="match status" value="1"/>
</dbReference>
<feature type="compositionally biased region" description="Pro residues" evidence="7">
    <location>
        <begin position="459"/>
        <end position="469"/>
    </location>
</feature>
<evidence type="ECO:0000256" key="3">
    <source>
        <dbReference type="ARBA" id="ARBA00022737"/>
    </source>
</evidence>
<feature type="disulfide bond" evidence="6">
    <location>
        <begin position="247"/>
        <end position="274"/>
    </location>
</feature>
<keyword evidence="3" id="KW-0677">Repeat</keyword>
<feature type="disulfide bond" evidence="6">
    <location>
        <begin position="310"/>
        <end position="337"/>
    </location>
</feature>
<evidence type="ECO:0000256" key="4">
    <source>
        <dbReference type="ARBA" id="ARBA00023157"/>
    </source>
</evidence>
<feature type="compositionally biased region" description="Basic and acidic residues" evidence="7">
    <location>
        <begin position="577"/>
        <end position="591"/>
    </location>
</feature>
<comment type="caution">
    <text evidence="11">The sequence shown here is derived from an EMBL/GenBank/DDBJ whole genome shotgun (WGS) entry which is preliminary data.</text>
</comment>
<evidence type="ECO:0000256" key="2">
    <source>
        <dbReference type="ARBA" id="ARBA00022729"/>
    </source>
</evidence>
<organism evidence="11 12">
    <name type="scientific">Araneus ventricosus</name>
    <name type="common">Orbweaver spider</name>
    <name type="synonym">Epeira ventricosa</name>
    <dbReference type="NCBI Taxonomy" id="182803"/>
    <lineage>
        <taxon>Eukaryota</taxon>
        <taxon>Metazoa</taxon>
        <taxon>Ecdysozoa</taxon>
        <taxon>Arthropoda</taxon>
        <taxon>Chelicerata</taxon>
        <taxon>Arachnida</taxon>
        <taxon>Araneae</taxon>
        <taxon>Araneomorphae</taxon>
        <taxon>Entelegynae</taxon>
        <taxon>Araneoidea</taxon>
        <taxon>Araneidae</taxon>
        <taxon>Araneus</taxon>
    </lineage>
</organism>
<sequence length="757" mass="84480">MDTLLTSLVFYLFSLNLQLISAKQLTCGFPGTPAYGYVKPDRAAYSEGEVVSYSCRVGYILLGSPISRCTDDGSWSEDVPICDDSMTTLGVAFSTPTVPGNPAELAIDRDKDTCAYLKPKKPRWWRIDLGEEHKVLSVAVTMISPDKYVKFTVFVIKTQGTSASYKRCASFTGKFGTETVVLSCAEGKGIEGQKVHIEDHLQEEGIFEICEVEVQVEKDTGYDCGRPSRSLYSITYEPKNDMVEYGCIRGYEIKGSDYRYCLSTGQWSGDPPICEPILCDDLDDLEHGNIRITHDNDGPPLEGAVAIYKCSEGYKLEGPFTRNCLKDGSWSGKDPQCKAIRCPVPDGRDQGGVYRLINKTNSMGSMAMLRCKGGKREGDNPYIICTEDGEWTTPEAHCILPARAAYESRESPRIENQGVIIFGMVVAAVMIVIVLVAIYLYGQRRNSNKPELPSRSIEPPVPPPRPPPRTNKGAAFKSAFMGLINRDNSGNQEEPKPAWKTQSLPTNHANASDEAGKYSPKRALSYGETLDSQSKDEPAVIQVEVLAHDDIGKKGGRFPPVPEQNEDVSLENVVLDFEDKNNKDSTPKEPRSAASDYAAVDYEKKRQSRLLKEQDSMDSSSTAGASPLPPDEPDKKESRSPTPPKHASVNESEEEEEEEEESETSSVQAKEDIEQQRKAKEEEERMAKEEEERRAKEEKERKAKEEEERKANEEAEKQAKEEEKKKAEAPPGRRRRIRDEPAPPPVEDKPVLRRFRR</sequence>
<keyword evidence="8" id="KW-0472">Membrane</keyword>
<proteinExistence type="predicted"/>
<dbReference type="SMART" id="SM00032">
    <property type="entry name" value="CCP"/>
    <property type="match status" value="4"/>
</dbReference>
<keyword evidence="5" id="KW-0325">Glycoprotein</keyword>
<dbReference type="InterPro" id="IPR008979">
    <property type="entry name" value="Galactose-bd-like_sf"/>
</dbReference>
<feature type="transmembrane region" description="Helical" evidence="8">
    <location>
        <begin position="419"/>
        <end position="441"/>
    </location>
</feature>
<name>A0A4Y2A3G4_ARAVE</name>
<dbReference type="PANTHER" id="PTHR46393:SF7">
    <property type="entry name" value="COMPLEMENT C2"/>
    <property type="match status" value="1"/>
</dbReference>
<feature type="compositionally biased region" description="Basic and acidic residues" evidence="7">
    <location>
        <begin position="737"/>
        <end position="751"/>
    </location>
</feature>
<dbReference type="CDD" id="cd00033">
    <property type="entry name" value="CCP"/>
    <property type="match status" value="4"/>
</dbReference>
<evidence type="ECO:0000256" key="6">
    <source>
        <dbReference type="PROSITE-ProRule" id="PRU00302"/>
    </source>
</evidence>
<dbReference type="Pfam" id="PF00084">
    <property type="entry name" value="Sushi"/>
    <property type="match status" value="4"/>
</dbReference>
<evidence type="ECO:0000313" key="12">
    <source>
        <dbReference type="Proteomes" id="UP000499080"/>
    </source>
</evidence>
<keyword evidence="12" id="KW-1185">Reference proteome</keyword>
<reference evidence="11 12" key="1">
    <citation type="journal article" date="2019" name="Sci. Rep.">
        <title>Orb-weaving spider Araneus ventricosus genome elucidates the spidroin gene catalogue.</title>
        <authorList>
            <person name="Kono N."/>
            <person name="Nakamura H."/>
            <person name="Ohtoshi R."/>
            <person name="Moran D.A.P."/>
            <person name="Shinohara A."/>
            <person name="Yoshida Y."/>
            <person name="Fujiwara M."/>
            <person name="Mori M."/>
            <person name="Tomita M."/>
            <person name="Arakawa K."/>
        </authorList>
    </citation>
    <scope>NUCLEOTIDE SEQUENCE [LARGE SCALE GENOMIC DNA]</scope>
</reference>
<feature type="compositionally biased region" description="Basic and acidic residues" evidence="7">
    <location>
        <begin position="669"/>
        <end position="728"/>
    </location>
</feature>
<protein>
    <submittedName>
        <fullName evidence="11">CUB and sushi domain-containing protein 1</fullName>
    </submittedName>
</protein>
<feature type="domain" description="Sushi" evidence="10">
    <location>
        <begin position="222"/>
        <end position="276"/>
    </location>
</feature>
<feature type="domain" description="Sushi" evidence="10">
    <location>
        <begin position="25"/>
        <end position="84"/>
    </location>
</feature>
<feature type="region of interest" description="Disordered" evidence="7">
    <location>
        <begin position="485"/>
        <end position="520"/>
    </location>
</feature>